<dbReference type="Proteomes" id="UP000738325">
    <property type="component" value="Unassembled WGS sequence"/>
</dbReference>
<proteinExistence type="predicted"/>
<feature type="compositionally biased region" description="Polar residues" evidence="1">
    <location>
        <begin position="1"/>
        <end position="21"/>
    </location>
</feature>
<gene>
    <name evidence="2" type="ORF">BGZ99_001090</name>
</gene>
<comment type="caution">
    <text evidence="2">The sequence shown here is derived from an EMBL/GenBank/DDBJ whole genome shotgun (WGS) entry which is preliminary data.</text>
</comment>
<organism evidence="2 3">
    <name type="scientific">Dissophora globulifera</name>
    <dbReference type="NCBI Taxonomy" id="979702"/>
    <lineage>
        <taxon>Eukaryota</taxon>
        <taxon>Fungi</taxon>
        <taxon>Fungi incertae sedis</taxon>
        <taxon>Mucoromycota</taxon>
        <taxon>Mortierellomycotina</taxon>
        <taxon>Mortierellomycetes</taxon>
        <taxon>Mortierellales</taxon>
        <taxon>Mortierellaceae</taxon>
        <taxon>Dissophora</taxon>
    </lineage>
</organism>
<dbReference type="EMBL" id="JAAAIP010000126">
    <property type="protein sequence ID" value="KAG0325052.1"/>
    <property type="molecule type" value="Genomic_DNA"/>
</dbReference>
<name>A0A9P6RRS8_9FUNG</name>
<dbReference type="AlphaFoldDB" id="A0A9P6RRS8"/>
<feature type="compositionally biased region" description="Basic and acidic residues" evidence="1">
    <location>
        <begin position="23"/>
        <end position="46"/>
    </location>
</feature>
<protein>
    <submittedName>
        <fullName evidence="2">Uncharacterized protein</fullName>
    </submittedName>
</protein>
<reference evidence="2" key="1">
    <citation type="journal article" date="2020" name="Fungal Divers.">
        <title>Resolving the Mortierellaceae phylogeny through synthesis of multi-gene phylogenetics and phylogenomics.</title>
        <authorList>
            <person name="Vandepol N."/>
            <person name="Liber J."/>
            <person name="Desiro A."/>
            <person name="Na H."/>
            <person name="Kennedy M."/>
            <person name="Barry K."/>
            <person name="Grigoriev I.V."/>
            <person name="Miller A.N."/>
            <person name="O'Donnell K."/>
            <person name="Stajich J.E."/>
            <person name="Bonito G."/>
        </authorList>
    </citation>
    <scope>NUCLEOTIDE SEQUENCE</scope>
    <source>
        <strain evidence="2">REB-010B</strain>
    </source>
</reference>
<accession>A0A9P6RRS8</accession>
<keyword evidence="3" id="KW-1185">Reference proteome</keyword>
<feature type="region of interest" description="Disordered" evidence="1">
    <location>
        <begin position="1"/>
        <end position="47"/>
    </location>
</feature>
<sequence length="186" mass="20586">MPCSASTTPNAPHSSTGQFESAQDEKPGFEESEDGAKKGSCDRDSTAQDIRNINKKIKIAGSDTEFKTMKCDDYSAGKEHKEEQDDSDLFLPLFDCQMFRDLQYKVPSRTTWLSIAFLQHGRASFNNLEVQTFCCKGTLFHCEKPRLCPDAAHSSVLSISIISKTTTLVTTSTGIKASRINSEKQS</sequence>
<evidence type="ECO:0000313" key="2">
    <source>
        <dbReference type="EMBL" id="KAG0325052.1"/>
    </source>
</evidence>
<evidence type="ECO:0000313" key="3">
    <source>
        <dbReference type="Proteomes" id="UP000738325"/>
    </source>
</evidence>
<evidence type="ECO:0000256" key="1">
    <source>
        <dbReference type="SAM" id="MobiDB-lite"/>
    </source>
</evidence>